<name>A0A840KGF6_9FLAO</name>
<organism evidence="1 2">
    <name type="scientific">Chryseobacterium defluvii</name>
    <dbReference type="NCBI Taxonomy" id="160396"/>
    <lineage>
        <taxon>Bacteria</taxon>
        <taxon>Pseudomonadati</taxon>
        <taxon>Bacteroidota</taxon>
        <taxon>Flavobacteriia</taxon>
        <taxon>Flavobacteriales</taxon>
        <taxon>Weeksellaceae</taxon>
        <taxon>Chryseobacterium group</taxon>
        <taxon>Chryseobacterium</taxon>
    </lineage>
</organism>
<sequence length="31" mass="3681">MFQKIIGTFNLNGRIWIMIIFDKEVVGRKVL</sequence>
<gene>
    <name evidence="1" type="ORF">HNP38_002402</name>
</gene>
<reference evidence="1 2" key="1">
    <citation type="submission" date="2020-08" db="EMBL/GenBank/DDBJ databases">
        <title>Functional genomics of gut bacteria from endangered species of beetles.</title>
        <authorList>
            <person name="Carlos-Shanley C."/>
        </authorList>
    </citation>
    <scope>NUCLEOTIDE SEQUENCE [LARGE SCALE GENOMIC DNA]</scope>
    <source>
        <strain evidence="1 2">S00151</strain>
    </source>
</reference>
<accession>A0A840KGF6</accession>
<dbReference type="Proteomes" id="UP000592180">
    <property type="component" value="Unassembled WGS sequence"/>
</dbReference>
<protein>
    <submittedName>
        <fullName evidence="1">Uncharacterized protein</fullName>
    </submittedName>
</protein>
<evidence type="ECO:0000313" key="1">
    <source>
        <dbReference type="EMBL" id="MBB4807098.1"/>
    </source>
</evidence>
<keyword evidence="2" id="KW-1185">Reference proteome</keyword>
<evidence type="ECO:0000313" key="2">
    <source>
        <dbReference type="Proteomes" id="UP000592180"/>
    </source>
</evidence>
<dbReference type="AlphaFoldDB" id="A0A840KGF6"/>
<dbReference type="EMBL" id="JACHLE010000003">
    <property type="protein sequence ID" value="MBB4807098.1"/>
    <property type="molecule type" value="Genomic_DNA"/>
</dbReference>
<proteinExistence type="predicted"/>
<comment type="caution">
    <text evidence="1">The sequence shown here is derived from an EMBL/GenBank/DDBJ whole genome shotgun (WGS) entry which is preliminary data.</text>
</comment>